<dbReference type="Proteomes" id="UP000256988">
    <property type="component" value="Unassembled WGS sequence"/>
</dbReference>
<evidence type="ECO:0000313" key="2">
    <source>
        <dbReference type="Proteomes" id="UP000256988"/>
    </source>
</evidence>
<dbReference type="GeneID" id="57558182"/>
<comment type="caution">
    <text evidence="1">The sequence shown here is derived from an EMBL/GenBank/DDBJ whole genome shotgun (WGS) entry which is preliminary data.</text>
</comment>
<dbReference type="RefSeq" id="WP_115947129.1">
    <property type="nucleotide sequence ID" value="NZ_QRDL01000012.1"/>
</dbReference>
<organism evidence="1 2">
    <name type="scientific">Ectopseudomonas oleovorans</name>
    <name type="common">Pseudomonas oleovorans</name>
    <dbReference type="NCBI Taxonomy" id="301"/>
    <lineage>
        <taxon>Bacteria</taxon>
        <taxon>Pseudomonadati</taxon>
        <taxon>Pseudomonadota</taxon>
        <taxon>Gammaproteobacteria</taxon>
        <taxon>Pseudomonadales</taxon>
        <taxon>Pseudomonadaceae</taxon>
        <taxon>Ectopseudomonas</taxon>
    </lineage>
</organism>
<accession>A0A3D9E8X9</accession>
<protein>
    <submittedName>
        <fullName evidence="1">Uncharacterized protein</fullName>
    </submittedName>
</protein>
<gene>
    <name evidence="1" type="ORF">DFO60_4923</name>
</gene>
<proteinExistence type="predicted"/>
<sequence>MDMLGDEQDSFEQQQSLFRPTELTYCRNLVDLLTEELDQVRQCLGQAQRANRVLVAERDNLVAERDAFKAEVQRHRLRYVQFVQEENQRHVPRGDRLIPDDRDDPLSRAQRHILRLESMNSVLHADLFKLRAQLQVMLTERGSSPSAPTGVQHG</sequence>
<evidence type="ECO:0000313" key="1">
    <source>
        <dbReference type="EMBL" id="REC98864.1"/>
    </source>
</evidence>
<name>A0A3D9E8X9_ECTOL</name>
<reference evidence="1 2" key="1">
    <citation type="submission" date="2018-07" db="EMBL/GenBank/DDBJ databases">
        <title>Genome sequencing of rice bacterial endophytes.</title>
        <authorList>
            <person name="Venturi V."/>
        </authorList>
    </citation>
    <scope>NUCLEOTIDE SEQUENCE [LARGE SCALE GENOMIC DNA]</scope>
    <source>
        <strain evidence="1 2">AG1002</strain>
    </source>
</reference>
<dbReference type="AlphaFoldDB" id="A0A3D9E8X9"/>
<dbReference type="EMBL" id="QRDL01000012">
    <property type="protein sequence ID" value="REC98864.1"/>
    <property type="molecule type" value="Genomic_DNA"/>
</dbReference>